<accession>A0ABV5LMG5</accession>
<gene>
    <name evidence="2" type="ORF">ACFFUA_37880</name>
</gene>
<comment type="caution">
    <text evidence="2">The sequence shown here is derived from an EMBL/GenBank/DDBJ whole genome shotgun (WGS) entry which is preliminary data.</text>
</comment>
<evidence type="ECO:0000256" key="1">
    <source>
        <dbReference type="SAM" id="SignalP"/>
    </source>
</evidence>
<keyword evidence="3" id="KW-1185">Reference proteome</keyword>
<sequence>MTLFCPARRLLLGTLLVATPLLAGQALAEATPPRQLHVQAEATLAVVPDQATLTARLWERTPTVAQEDESG</sequence>
<organism evidence="2 3">
    <name type="scientific">Streptomyces heliomycini</name>
    <dbReference type="NCBI Taxonomy" id="284032"/>
    <lineage>
        <taxon>Bacteria</taxon>
        <taxon>Bacillati</taxon>
        <taxon>Actinomycetota</taxon>
        <taxon>Actinomycetes</taxon>
        <taxon>Kitasatosporales</taxon>
        <taxon>Streptomycetaceae</taxon>
        <taxon>Streptomyces</taxon>
    </lineage>
</organism>
<dbReference type="Proteomes" id="UP001589753">
    <property type="component" value="Unassembled WGS sequence"/>
</dbReference>
<feature type="signal peptide" evidence="1">
    <location>
        <begin position="1"/>
        <end position="28"/>
    </location>
</feature>
<protein>
    <submittedName>
        <fullName evidence="2">Uncharacterized protein</fullName>
    </submittedName>
</protein>
<dbReference type="EMBL" id="JBHMDI010000328">
    <property type="protein sequence ID" value="MFB9353099.1"/>
    <property type="molecule type" value="Genomic_DNA"/>
</dbReference>
<keyword evidence="1" id="KW-0732">Signal</keyword>
<feature type="non-terminal residue" evidence="2">
    <location>
        <position position="71"/>
    </location>
</feature>
<feature type="chain" id="PRO_5046594178" evidence="1">
    <location>
        <begin position="29"/>
        <end position="71"/>
    </location>
</feature>
<evidence type="ECO:0000313" key="2">
    <source>
        <dbReference type="EMBL" id="MFB9353099.1"/>
    </source>
</evidence>
<dbReference type="RefSeq" id="WP_380957904.1">
    <property type="nucleotide sequence ID" value="NZ_JBHMDI010000328.1"/>
</dbReference>
<proteinExistence type="predicted"/>
<evidence type="ECO:0000313" key="3">
    <source>
        <dbReference type="Proteomes" id="UP001589753"/>
    </source>
</evidence>
<reference evidence="2 3" key="1">
    <citation type="submission" date="2024-09" db="EMBL/GenBank/DDBJ databases">
        <authorList>
            <person name="Sun Q."/>
            <person name="Mori K."/>
        </authorList>
    </citation>
    <scope>NUCLEOTIDE SEQUENCE [LARGE SCALE GENOMIC DNA]</scope>
    <source>
        <strain evidence="2 3">JCM 9767</strain>
    </source>
</reference>
<name>A0ABV5LMG5_9ACTN</name>